<dbReference type="InterPro" id="IPR003660">
    <property type="entry name" value="HAMP_dom"/>
</dbReference>
<evidence type="ECO:0000256" key="2">
    <source>
        <dbReference type="ARBA" id="ARBA00029447"/>
    </source>
</evidence>
<dbReference type="PROSITE" id="PS50111">
    <property type="entry name" value="CHEMOTAXIS_TRANSDUC_2"/>
    <property type="match status" value="1"/>
</dbReference>
<keyword evidence="8" id="KW-1185">Reference proteome</keyword>
<dbReference type="SUPFAM" id="SSF158472">
    <property type="entry name" value="HAMP domain-like"/>
    <property type="match status" value="1"/>
</dbReference>
<dbReference type="Pfam" id="PF00015">
    <property type="entry name" value="MCPsignal"/>
    <property type="match status" value="1"/>
</dbReference>
<evidence type="ECO:0000313" key="7">
    <source>
        <dbReference type="EMBL" id="NYZ21154.1"/>
    </source>
</evidence>
<dbReference type="InterPro" id="IPR004089">
    <property type="entry name" value="MCPsignal_dom"/>
</dbReference>
<keyword evidence="4" id="KW-0472">Membrane</keyword>
<sequence>MPALLRRSFTVRALLPLTALLVVIAALAVAGVSAMTRDMAREELGSRARLLATVVSDGSGEIMWNMDSQAAAALLGALAADGDYVFSRLTGTDGKVFASHGRTDAAAGDLIVETAEVRYGKGGKSSVVGRLELGLSPARVFARIEETTAGIAAKGAVALAFVLAAFVLILRGITRPILRLTATMSALAGGDTAAEVTDTARTDEIGRMAAAVITFRDNAIAKQRLEAEQQRLERAAEEERQRALRTIAATFEDDVRGVLRQLEETAHAMAGSADMVHGTAGSNTELSHAAADAADEVSANVQTVATAVEQLASSIKEIAVQSQSSLSVSSDAASRTQVAVEKVKTLVGAANRIGDVVTLINSIASQTNLLALNATIEAARAGEAGKGFVVVANEVKLLAAQTAKATGEISQQIGAIQASTGGTAADITEIAGIIDNVSRIGSTIAAAVEEQNVATAQISHAVVAAAQGTQRLQENVRAVAGSAARNGEAARRLMDAIASLQGSHAALQVRIDGFVSKIEAA</sequence>
<dbReference type="Pfam" id="PF00672">
    <property type="entry name" value="HAMP"/>
    <property type="match status" value="1"/>
</dbReference>
<comment type="similarity">
    <text evidence="2">Belongs to the methyl-accepting chemotaxis (MCP) protein family.</text>
</comment>
<dbReference type="Gene3D" id="1.10.8.500">
    <property type="entry name" value="HAMP domain in histidine kinase"/>
    <property type="match status" value="1"/>
</dbReference>
<dbReference type="PANTHER" id="PTHR32089">
    <property type="entry name" value="METHYL-ACCEPTING CHEMOTAXIS PROTEIN MCPB"/>
    <property type="match status" value="1"/>
</dbReference>
<gene>
    <name evidence="7" type="ORF">HND93_15665</name>
</gene>
<feature type="domain" description="Methyl-accepting transducer" evidence="5">
    <location>
        <begin position="265"/>
        <end position="501"/>
    </location>
</feature>
<evidence type="ECO:0000256" key="4">
    <source>
        <dbReference type="SAM" id="Phobius"/>
    </source>
</evidence>
<dbReference type="Gene3D" id="1.10.287.950">
    <property type="entry name" value="Methyl-accepting chemotaxis protein"/>
    <property type="match status" value="1"/>
</dbReference>
<dbReference type="Proteomes" id="UP000584642">
    <property type="component" value="Unassembled WGS sequence"/>
</dbReference>
<reference evidence="7 8" key="1">
    <citation type="submission" date="2020-05" db="EMBL/GenBank/DDBJ databases">
        <title>Azospirillum oleiclasticum sp. nov, a nitrogen-fixing and heavy crude oil-emulsifying bacterium isolated from the crude oil of Yumen Oilfield.</title>
        <authorList>
            <person name="Wu D."/>
            <person name="Cai M."/>
            <person name="Zhang X."/>
        </authorList>
    </citation>
    <scope>NUCLEOTIDE SEQUENCE [LARGE SCALE GENOMIC DNA]</scope>
    <source>
        <strain evidence="7 8">ROY-1-1-2</strain>
    </source>
</reference>
<dbReference type="SMART" id="SM00304">
    <property type="entry name" value="HAMP"/>
    <property type="match status" value="1"/>
</dbReference>
<dbReference type="CDD" id="cd06225">
    <property type="entry name" value="HAMP"/>
    <property type="match status" value="1"/>
</dbReference>
<name>A0ABX2TDR5_9PROT</name>
<evidence type="ECO:0000256" key="1">
    <source>
        <dbReference type="ARBA" id="ARBA00023224"/>
    </source>
</evidence>
<keyword evidence="4" id="KW-1133">Transmembrane helix</keyword>
<evidence type="ECO:0000259" key="5">
    <source>
        <dbReference type="PROSITE" id="PS50111"/>
    </source>
</evidence>
<feature type="domain" description="HAMP" evidence="6">
    <location>
        <begin position="171"/>
        <end position="224"/>
    </location>
</feature>
<proteinExistence type="inferred from homology"/>
<accession>A0ABX2TDR5</accession>
<keyword evidence="1 3" id="KW-0807">Transducer</keyword>
<evidence type="ECO:0000259" key="6">
    <source>
        <dbReference type="PROSITE" id="PS50885"/>
    </source>
</evidence>
<comment type="caution">
    <text evidence="7">The sequence shown here is derived from an EMBL/GenBank/DDBJ whole genome shotgun (WGS) entry which is preliminary data.</text>
</comment>
<feature type="transmembrane region" description="Helical" evidence="4">
    <location>
        <begin position="151"/>
        <end position="170"/>
    </location>
</feature>
<dbReference type="PANTHER" id="PTHR32089:SF112">
    <property type="entry name" value="LYSOZYME-LIKE PROTEIN-RELATED"/>
    <property type="match status" value="1"/>
</dbReference>
<dbReference type="RefSeq" id="WP_180282939.1">
    <property type="nucleotide sequence ID" value="NZ_JABFDB010000011.1"/>
</dbReference>
<dbReference type="SUPFAM" id="SSF58104">
    <property type="entry name" value="Methyl-accepting chemotaxis protein (MCP) signaling domain"/>
    <property type="match status" value="1"/>
</dbReference>
<protein>
    <submittedName>
        <fullName evidence="7">HAMP domain-containing protein</fullName>
    </submittedName>
</protein>
<evidence type="ECO:0000313" key="8">
    <source>
        <dbReference type="Proteomes" id="UP000584642"/>
    </source>
</evidence>
<keyword evidence="4" id="KW-0812">Transmembrane</keyword>
<dbReference type="SMART" id="SM00283">
    <property type="entry name" value="MA"/>
    <property type="match status" value="1"/>
</dbReference>
<dbReference type="EMBL" id="JABFDB010000011">
    <property type="protein sequence ID" value="NYZ21154.1"/>
    <property type="molecule type" value="Genomic_DNA"/>
</dbReference>
<dbReference type="InterPro" id="IPR004090">
    <property type="entry name" value="Chemotax_Me-accpt_rcpt"/>
</dbReference>
<dbReference type="PRINTS" id="PR00260">
    <property type="entry name" value="CHEMTRNSDUCR"/>
</dbReference>
<dbReference type="PROSITE" id="PS50885">
    <property type="entry name" value="HAMP"/>
    <property type="match status" value="1"/>
</dbReference>
<organism evidence="7 8">
    <name type="scientific">Azospirillum oleiclasticum</name>
    <dbReference type="NCBI Taxonomy" id="2735135"/>
    <lineage>
        <taxon>Bacteria</taxon>
        <taxon>Pseudomonadati</taxon>
        <taxon>Pseudomonadota</taxon>
        <taxon>Alphaproteobacteria</taxon>
        <taxon>Rhodospirillales</taxon>
        <taxon>Azospirillaceae</taxon>
        <taxon>Azospirillum</taxon>
    </lineage>
</organism>
<evidence type="ECO:0000256" key="3">
    <source>
        <dbReference type="PROSITE-ProRule" id="PRU00284"/>
    </source>
</evidence>